<dbReference type="KEGG" id="mri:Mal4_08590"/>
<dbReference type="OrthoDB" id="242013at2"/>
<feature type="compositionally biased region" description="Basic and acidic residues" evidence="1">
    <location>
        <begin position="363"/>
        <end position="374"/>
    </location>
</feature>
<organism evidence="4 5">
    <name type="scientific">Maioricimonas rarisocia</name>
    <dbReference type="NCBI Taxonomy" id="2528026"/>
    <lineage>
        <taxon>Bacteria</taxon>
        <taxon>Pseudomonadati</taxon>
        <taxon>Planctomycetota</taxon>
        <taxon>Planctomycetia</taxon>
        <taxon>Planctomycetales</taxon>
        <taxon>Planctomycetaceae</taxon>
        <taxon>Maioricimonas</taxon>
    </lineage>
</organism>
<proteinExistence type="predicted"/>
<keyword evidence="5" id="KW-1185">Reference proteome</keyword>
<reference evidence="4 5" key="1">
    <citation type="submission" date="2019-02" db="EMBL/GenBank/DDBJ databases">
        <title>Deep-cultivation of Planctomycetes and their phenomic and genomic characterization uncovers novel biology.</title>
        <authorList>
            <person name="Wiegand S."/>
            <person name="Jogler M."/>
            <person name="Boedeker C."/>
            <person name="Pinto D."/>
            <person name="Vollmers J."/>
            <person name="Rivas-Marin E."/>
            <person name="Kohn T."/>
            <person name="Peeters S.H."/>
            <person name="Heuer A."/>
            <person name="Rast P."/>
            <person name="Oberbeckmann S."/>
            <person name="Bunk B."/>
            <person name="Jeske O."/>
            <person name="Meyerdierks A."/>
            <person name="Storesund J.E."/>
            <person name="Kallscheuer N."/>
            <person name="Luecker S."/>
            <person name="Lage O.M."/>
            <person name="Pohl T."/>
            <person name="Merkel B.J."/>
            <person name="Hornburger P."/>
            <person name="Mueller R.-W."/>
            <person name="Bruemmer F."/>
            <person name="Labrenz M."/>
            <person name="Spormann A.M."/>
            <person name="Op den Camp H."/>
            <person name="Overmann J."/>
            <person name="Amann R."/>
            <person name="Jetten M.S.M."/>
            <person name="Mascher T."/>
            <person name="Medema M.H."/>
            <person name="Devos D.P."/>
            <person name="Kaster A.-K."/>
            <person name="Ovreas L."/>
            <person name="Rohde M."/>
            <person name="Galperin M.Y."/>
            <person name="Jogler C."/>
        </authorList>
    </citation>
    <scope>NUCLEOTIDE SEQUENCE [LARGE SCALE GENOMIC DNA]</scope>
    <source>
        <strain evidence="4 5">Mal4</strain>
    </source>
</reference>
<evidence type="ECO:0000256" key="2">
    <source>
        <dbReference type="SAM" id="SignalP"/>
    </source>
</evidence>
<protein>
    <submittedName>
        <fullName evidence="4">Outer membrane biogenesis protein BamB</fullName>
    </submittedName>
</protein>
<evidence type="ECO:0000313" key="4">
    <source>
        <dbReference type="EMBL" id="QDU36572.1"/>
    </source>
</evidence>
<keyword evidence="2" id="KW-0732">Signal</keyword>
<dbReference type="InterPro" id="IPR011047">
    <property type="entry name" value="Quinoprotein_ADH-like_sf"/>
</dbReference>
<accession>A0A517Z270</accession>
<dbReference type="EMBL" id="CP036275">
    <property type="protein sequence ID" value="QDU36572.1"/>
    <property type="molecule type" value="Genomic_DNA"/>
</dbReference>
<feature type="region of interest" description="Disordered" evidence="1">
    <location>
        <begin position="354"/>
        <end position="375"/>
    </location>
</feature>
<evidence type="ECO:0000256" key="1">
    <source>
        <dbReference type="SAM" id="MobiDB-lite"/>
    </source>
</evidence>
<dbReference type="InterPro" id="IPR002372">
    <property type="entry name" value="PQQ_rpt_dom"/>
</dbReference>
<dbReference type="PROSITE" id="PS51257">
    <property type="entry name" value="PROKAR_LIPOPROTEIN"/>
    <property type="match status" value="1"/>
</dbReference>
<feature type="signal peptide" evidence="2">
    <location>
        <begin position="1"/>
        <end position="29"/>
    </location>
</feature>
<dbReference type="Proteomes" id="UP000320496">
    <property type="component" value="Chromosome"/>
</dbReference>
<dbReference type="InterPro" id="IPR018391">
    <property type="entry name" value="PQQ_b-propeller_rpt"/>
</dbReference>
<feature type="domain" description="Pyrrolo-quinoline quinone repeat" evidence="3">
    <location>
        <begin position="593"/>
        <end position="743"/>
    </location>
</feature>
<name>A0A517Z270_9PLAN</name>
<dbReference type="SUPFAM" id="SSF50998">
    <property type="entry name" value="Quinoprotein alcohol dehydrogenase-like"/>
    <property type="match status" value="2"/>
</dbReference>
<feature type="region of interest" description="Disordered" evidence="1">
    <location>
        <begin position="31"/>
        <end position="94"/>
    </location>
</feature>
<feature type="chain" id="PRO_5022039814" evidence="2">
    <location>
        <begin position="30"/>
        <end position="1543"/>
    </location>
</feature>
<dbReference type="Gene3D" id="2.130.10.10">
    <property type="entry name" value="YVTN repeat-like/Quinoprotein amine dehydrogenase"/>
    <property type="match status" value="2"/>
</dbReference>
<dbReference type="RefSeq" id="WP_145367218.1">
    <property type="nucleotide sequence ID" value="NZ_CP036275.1"/>
</dbReference>
<dbReference type="InterPro" id="IPR015943">
    <property type="entry name" value="WD40/YVTN_repeat-like_dom_sf"/>
</dbReference>
<feature type="domain" description="Pyrrolo-quinoline quinone repeat" evidence="3">
    <location>
        <begin position="1168"/>
        <end position="1306"/>
    </location>
</feature>
<gene>
    <name evidence="4" type="ORF">Mal4_08590</name>
</gene>
<evidence type="ECO:0000313" key="5">
    <source>
        <dbReference type="Proteomes" id="UP000320496"/>
    </source>
</evidence>
<feature type="compositionally biased region" description="Basic and acidic residues" evidence="1">
    <location>
        <begin position="32"/>
        <end position="61"/>
    </location>
</feature>
<sequence length="1543" mass="166638" precursor="true">MHAPARHRRRLPRAWLVTVISVISCSGLAASDRIDDRPPDDDVRQVHPPPDREAVPPDRPSDAPPPVTIESPPENPPEATAAPPPPPAAGLPITLDGEASEELTDALFSERQHLNAVLYRDRRSRIAISRTLSRGTDASTVELLTDLQAVLDAPHDSFAWVNQDTVPRPIRGMIDALLCQQPNAVRASYERRFGVEAAQLLKEARRDDSAAALSGVLRKYRRTRAGLTALAEAAALAQDRGQFAEAARLRAALLRDPLYRRLAPAAGQNVSHDGRLLQAHQTDAHATEGIRQASLNTTPVASSSDVRSQSILQTRSMPEWLYAFGNSSGLGGQSGSPPYPVPVWARSFVGDDSPSAAGESPLADEHAGWVEQRRSSRQPTGVAIYPIVSGETLLYRDYHGVTAVDVTTGRHLWTYTCHHSFAGEVEASGATSTTKASGSNSLRYEHEFAGNSACGVLTADRHHAYTVDWDAAAATRSATSGEPPVHSRLLALPLQTSEGEVQPAWTAGGDTGPLSGHVFLGPPLPVRGSLFCMTEHVGQLHLASLDPEDGSVRWLQPLAIVDRPIHEDEYRRRAVCMPSSDGGVIVCPTLLGAVVGVDAWTGDLLWTRLCVDDAVRSSVGRRPARRITEHADATLPSVPVVQHGRVVYLPPSSDQLFCLDLGSGKPLWDADRDTAHFVATVRNGVVLLVGRRHCIGRALADGRLLWKTKVGHPAGRGVVSDGHYLLPLSDGTLASLRIADGGLSTSLMPSVQRAHSDQPGRIGNLAAIDDGVVSVTPEGVQLFLPSARLQTRLEIEIAADPDDLGLRIQAAEVAMVLGETDTARGHLEAVLASSSDEAARKSVPLLRDLLYYELLAHRGPAAGVLQRLAELADSPREEARLLTVRLRVELGRAHYEAALGTAMRLRQLDYNGLVPLDLYGEHLVAPSAVSTSGLMRMLAGMSRTEQQLYGPRLLAFVGKSDTSVPGRQEQQRTTAISVGATHVTAAGEFHSGGLQEAGRGAAALDLRPHTVGFRPRTGDARTVPVMLAATFGEFGMATAGNQPVAMDERQGWNADSTLTVGAGAVAAFRNGEPWADVEIRQLPIEASPATPQRAGDFLQELRDHRECTPSTRAPYRLFDLGTSQGHKSLLFIDRRTANVLQTVRVPLPSWSGNQSRLRSCGRLLLMSGQQATAVSVDSPEPLWTWQPETDGETHDVRLGPVCESVCVAQSGSVLAALDPQTGRVLWQRFDVDADAGLFANERSGVFGDENLLVVFEADQKSYTLLETATGAVLRQGQLAIGPHDVRRPRRVIGRRLVYATRVENGLRWRVWDPKSDRLELDLSAHPRLLADHTEDGWLACLGTEGRLVIFDLAAGEVHTQLDFSPRAVAQLSSLTLLEDDERFYINLGVNRGYSRCVNMSSDLKWPHHTLSGHLIAVDRQTGARLWDCELENRSVLELGDRGELPFLVTVCAFRDATSRAPTSLLLELIDRRTGDSVASNDSLQRVPIVHVNSDTDHSRIQLIGPAGTIQLEGVAGAGDLLTVADVTAEEAAGQTDLTEDSAE</sequence>
<evidence type="ECO:0000259" key="3">
    <source>
        <dbReference type="Pfam" id="PF13360"/>
    </source>
</evidence>
<dbReference type="PANTHER" id="PTHR34512">
    <property type="entry name" value="CELL SURFACE PROTEIN"/>
    <property type="match status" value="1"/>
</dbReference>
<dbReference type="Pfam" id="PF13360">
    <property type="entry name" value="PQQ_2"/>
    <property type="match status" value="2"/>
</dbReference>
<dbReference type="PANTHER" id="PTHR34512:SF30">
    <property type="entry name" value="OUTER MEMBRANE PROTEIN ASSEMBLY FACTOR BAMB"/>
    <property type="match status" value="1"/>
</dbReference>
<dbReference type="SMART" id="SM00564">
    <property type="entry name" value="PQQ"/>
    <property type="match status" value="4"/>
</dbReference>